<comment type="function">
    <text evidence="14 17">Catalyzes the conversion of uracil and 5-phospho-alpha-D-ribose 1-diphosphate (PRPP) to UMP and diphosphate.</text>
</comment>
<evidence type="ECO:0000256" key="2">
    <source>
        <dbReference type="ARBA" id="ARBA00008754"/>
    </source>
</evidence>
<evidence type="ECO:0000259" key="18">
    <source>
        <dbReference type="Pfam" id="PF14681"/>
    </source>
</evidence>
<dbReference type="HAMAP" id="MF_01218_B">
    <property type="entry name" value="Upp_B"/>
    <property type="match status" value="1"/>
</dbReference>
<dbReference type="RefSeq" id="WP_133958959.1">
    <property type="nucleotide sequence ID" value="NZ_SORI01000024.1"/>
</dbReference>
<dbReference type="GO" id="GO:0005525">
    <property type="term" value="F:GTP binding"/>
    <property type="evidence" value="ECO:0007669"/>
    <property type="project" value="UniProtKB-KW"/>
</dbReference>
<evidence type="ECO:0000256" key="1">
    <source>
        <dbReference type="ARBA" id="ARBA00005180"/>
    </source>
</evidence>
<dbReference type="EMBL" id="SORI01000024">
    <property type="protein sequence ID" value="TDY55360.1"/>
    <property type="molecule type" value="Genomic_DNA"/>
</dbReference>
<comment type="similarity">
    <text evidence="2">Belongs to the LacAB/RpiB family.</text>
</comment>
<evidence type="ECO:0000256" key="11">
    <source>
        <dbReference type="ARBA" id="ARBA00023235"/>
    </source>
</evidence>
<comment type="activity regulation">
    <text evidence="17">Allosterically activated by GTP.</text>
</comment>
<dbReference type="PANTHER" id="PTHR30345:SF0">
    <property type="entry name" value="DNA DAMAGE-REPAIR_TOLERATION PROTEIN DRT102"/>
    <property type="match status" value="1"/>
</dbReference>
<evidence type="ECO:0000256" key="5">
    <source>
        <dbReference type="ARBA" id="ARBA00022533"/>
    </source>
</evidence>
<dbReference type="GO" id="GO:0000287">
    <property type="term" value="F:magnesium ion binding"/>
    <property type="evidence" value="ECO:0007669"/>
    <property type="project" value="UniProtKB-UniRule"/>
</dbReference>
<keyword evidence="7 17" id="KW-0808">Transferase</keyword>
<evidence type="ECO:0000256" key="4">
    <source>
        <dbReference type="ARBA" id="ARBA00011894"/>
    </source>
</evidence>
<dbReference type="GO" id="GO:0004845">
    <property type="term" value="F:uracil phosphoribosyltransferase activity"/>
    <property type="evidence" value="ECO:0007669"/>
    <property type="project" value="UniProtKB-UniRule"/>
</dbReference>
<dbReference type="Gene3D" id="3.40.1400.10">
    <property type="entry name" value="Sugar-phosphate isomerase, RpiB/LacA/LacB"/>
    <property type="match status" value="1"/>
</dbReference>
<dbReference type="Pfam" id="PF02502">
    <property type="entry name" value="LacAB_rpiB"/>
    <property type="match status" value="1"/>
</dbReference>
<dbReference type="SUPFAM" id="SSF89623">
    <property type="entry name" value="Ribose/Galactose isomerase RpiB/AlsB"/>
    <property type="match status" value="1"/>
</dbReference>
<dbReference type="NCBIfam" id="TIGR01091">
    <property type="entry name" value="upp"/>
    <property type="match status" value="1"/>
</dbReference>
<dbReference type="OrthoDB" id="9781675at2"/>
<keyword evidence="5 17" id="KW-0021">Allosteric enzyme</keyword>
<dbReference type="NCBIfam" id="TIGR01120">
    <property type="entry name" value="rpiB"/>
    <property type="match status" value="1"/>
</dbReference>
<dbReference type="InterPro" id="IPR036569">
    <property type="entry name" value="RpiB_LacA_LacB_sf"/>
</dbReference>
<gene>
    <name evidence="17" type="primary">upp</name>
    <name evidence="19" type="ORF">C8D99_1241</name>
</gene>
<dbReference type="NCBIfam" id="NF004051">
    <property type="entry name" value="PRK05571.1"/>
    <property type="match status" value="1"/>
</dbReference>
<evidence type="ECO:0000256" key="7">
    <source>
        <dbReference type="ARBA" id="ARBA00022679"/>
    </source>
</evidence>
<keyword evidence="6 17" id="KW-0328">Glycosyltransferase</keyword>
<evidence type="ECO:0000256" key="6">
    <source>
        <dbReference type="ARBA" id="ARBA00022676"/>
    </source>
</evidence>
<evidence type="ECO:0000256" key="9">
    <source>
        <dbReference type="ARBA" id="ARBA00022842"/>
    </source>
</evidence>
<dbReference type="PANTHER" id="PTHR30345">
    <property type="entry name" value="RIBOSE-5-PHOSPHATE ISOMERASE B"/>
    <property type="match status" value="1"/>
</dbReference>
<comment type="similarity">
    <text evidence="3 17">Belongs to the UPRTase family.</text>
</comment>
<feature type="binding site" evidence="17">
    <location>
        <begin position="356"/>
        <end position="358"/>
    </location>
    <ligand>
        <name>uracil</name>
        <dbReference type="ChEBI" id="CHEBI:17568"/>
    </ligand>
</feature>
<dbReference type="GO" id="GO:0005737">
    <property type="term" value="C:cytoplasm"/>
    <property type="evidence" value="ECO:0007669"/>
    <property type="project" value="UniProtKB-ARBA"/>
</dbReference>
<accession>A0A4R8M1M2</accession>
<dbReference type="InterPro" id="IPR005765">
    <property type="entry name" value="UPRT"/>
</dbReference>
<dbReference type="GO" id="GO:0005975">
    <property type="term" value="P:carbohydrate metabolic process"/>
    <property type="evidence" value="ECO:0007669"/>
    <property type="project" value="InterPro"/>
</dbReference>
<evidence type="ECO:0000313" key="20">
    <source>
        <dbReference type="Proteomes" id="UP000295066"/>
    </source>
</evidence>
<dbReference type="UniPathway" id="UPA00574">
    <property type="reaction ID" value="UER00636"/>
</dbReference>
<evidence type="ECO:0000256" key="12">
    <source>
        <dbReference type="ARBA" id="ARBA00031082"/>
    </source>
</evidence>
<dbReference type="GO" id="GO:0044206">
    <property type="term" value="P:UMP salvage"/>
    <property type="evidence" value="ECO:0007669"/>
    <property type="project" value="UniProtKB-UniRule"/>
</dbReference>
<comment type="catalytic activity">
    <reaction evidence="13 17">
        <text>UMP + diphosphate = 5-phospho-alpha-D-ribose 1-diphosphate + uracil</text>
        <dbReference type="Rhea" id="RHEA:13017"/>
        <dbReference type="ChEBI" id="CHEBI:17568"/>
        <dbReference type="ChEBI" id="CHEBI:33019"/>
        <dbReference type="ChEBI" id="CHEBI:57865"/>
        <dbReference type="ChEBI" id="CHEBI:58017"/>
        <dbReference type="EC" id="2.4.2.9"/>
    </reaction>
</comment>
<evidence type="ECO:0000256" key="16">
    <source>
        <dbReference type="ARBA" id="ARBA00079807"/>
    </source>
</evidence>
<evidence type="ECO:0000256" key="13">
    <source>
        <dbReference type="ARBA" id="ARBA00052919"/>
    </source>
</evidence>
<name>A0A4R8M1M2_9BACT</name>
<keyword evidence="10 17" id="KW-0342">GTP-binding</keyword>
<evidence type="ECO:0000256" key="15">
    <source>
        <dbReference type="ARBA" id="ARBA00072146"/>
    </source>
</evidence>
<dbReference type="GO" id="GO:0006223">
    <property type="term" value="P:uracil salvage"/>
    <property type="evidence" value="ECO:0007669"/>
    <property type="project" value="InterPro"/>
</dbReference>
<evidence type="ECO:0000313" key="19">
    <source>
        <dbReference type="EMBL" id="TDY55360.1"/>
    </source>
</evidence>
<keyword evidence="9 17" id="KW-0460">Magnesium</keyword>
<dbReference type="NCBIfam" id="TIGR00689">
    <property type="entry name" value="rpiB_lacA_lacB"/>
    <property type="match status" value="1"/>
</dbReference>
<dbReference type="NCBIfam" id="NF001097">
    <property type="entry name" value="PRK00129.1"/>
    <property type="match status" value="1"/>
</dbReference>
<feature type="binding site" evidence="17">
    <location>
        <position position="261"/>
    </location>
    <ligand>
        <name>5-phospho-alpha-D-ribose 1-diphosphate</name>
        <dbReference type="ChEBI" id="CHEBI:58017"/>
    </ligand>
</feature>
<keyword evidence="20" id="KW-1185">Reference proteome</keyword>
<evidence type="ECO:0000256" key="3">
    <source>
        <dbReference type="ARBA" id="ARBA00009516"/>
    </source>
</evidence>
<feature type="binding site" evidence="17">
    <location>
        <position position="351"/>
    </location>
    <ligand>
        <name>uracil</name>
        <dbReference type="ChEBI" id="CHEBI:17568"/>
    </ligand>
</feature>
<dbReference type="InterPro" id="IPR003500">
    <property type="entry name" value="RpiB_LacA_LacB"/>
</dbReference>
<keyword evidence="8 17" id="KW-0547">Nucleotide-binding</keyword>
<keyword evidence="11" id="KW-0413">Isomerase</keyword>
<dbReference type="CDD" id="cd06223">
    <property type="entry name" value="PRTases_typeI"/>
    <property type="match status" value="1"/>
</dbReference>
<dbReference type="InterPro" id="IPR000836">
    <property type="entry name" value="PRTase_dom"/>
</dbReference>
<proteinExistence type="inferred from homology"/>
<evidence type="ECO:0000256" key="8">
    <source>
        <dbReference type="ARBA" id="ARBA00022741"/>
    </source>
</evidence>
<feature type="binding site" evidence="17">
    <location>
        <position position="357"/>
    </location>
    <ligand>
        <name>5-phospho-alpha-D-ribose 1-diphosphate</name>
        <dbReference type="ChEBI" id="CHEBI:58017"/>
    </ligand>
</feature>
<dbReference type="Proteomes" id="UP000295066">
    <property type="component" value="Unassembled WGS sequence"/>
</dbReference>
<feature type="binding site" evidence="17">
    <location>
        <begin position="288"/>
        <end position="296"/>
    </location>
    <ligand>
        <name>5-phospho-alpha-D-ribose 1-diphosphate</name>
        <dbReference type="ChEBI" id="CHEBI:58017"/>
    </ligand>
</feature>
<dbReference type="SUPFAM" id="SSF53271">
    <property type="entry name" value="PRTase-like"/>
    <property type="match status" value="1"/>
</dbReference>
<sequence>MKIAIGSDHAAFPLKSILVAHLREKGFEEILDMGTDTDSLPCDYPDIALKVGEMVAQRKADRGVLLCGTGVGMSIAANKMPGVYAAHCHDVETASMSRRHNNSNVLTLGARILSPETAVEILDVWLSTEFEGDRHSRRLSKIADYEQKICPSCCLSDKGKTVIFDHPLVQHKVSIIRDKNTSVKEFRELVQEIAGLMVYEITRNLPLVKIQVETPLALTDAYALEGKKLAIVPVLRAGLGMVDGILQLVPNAKVGHIGLYRDPETLMPVEYYCKLPGDISERDILILDPMLATGGSASAAISLVKARGGKKVSLVCIIAAPEGVSKVHGDHPDVDIFAAALDSHLNDHGYIVPGLGDAGDRLFGTK</sequence>
<dbReference type="GO" id="GO:0016861">
    <property type="term" value="F:intramolecular oxidoreductase activity, interconverting aldoses and ketoses"/>
    <property type="evidence" value="ECO:0007669"/>
    <property type="project" value="UniProtKB-ARBA"/>
</dbReference>
<protein>
    <recommendedName>
        <fullName evidence="15 17">Uracil phosphoribosyltransferase</fullName>
        <ecNumber evidence="4 17">2.4.2.9</ecNumber>
    </recommendedName>
    <alternativeName>
        <fullName evidence="12 17">UMP pyrophosphorylase</fullName>
    </alternativeName>
    <alternativeName>
        <fullName evidence="16 17">UPRTase</fullName>
    </alternativeName>
</protein>
<dbReference type="InterPro" id="IPR004785">
    <property type="entry name" value="RpiB"/>
</dbReference>
<reference evidence="19 20" key="1">
    <citation type="submission" date="2019-03" db="EMBL/GenBank/DDBJ databases">
        <title>Genomic Encyclopedia of Type Strains, Phase IV (KMG-IV): sequencing the most valuable type-strain genomes for metagenomic binning, comparative biology and taxonomic classification.</title>
        <authorList>
            <person name="Goeker M."/>
        </authorList>
    </citation>
    <scope>NUCLEOTIDE SEQUENCE [LARGE SCALE GENOMIC DNA]</scope>
    <source>
        <strain evidence="19 20">DSM 25964</strain>
    </source>
</reference>
<feature type="binding site" evidence="17">
    <location>
        <position position="236"/>
    </location>
    <ligand>
        <name>5-phospho-alpha-D-ribose 1-diphosphate</name>
        <dbReference type="ChEBI" id="CHEBI:58017"/>
    </ligand>
</feature>
<dbReference type="EC" id="2.4.2.9" evidence="4 17"/>
<comment type="pathway">
    <text evidence="1 17">Pyrimidine metabolism; UMP biosynthesis via salvage pathway; UMP from uracil: step 1/1.</text>
</comment>
<evidence type="ECO:0000256" key="17">
    <source>
        <dbReference type="HAMAP-Rule" id="MF_01218"/>
    </source>
</evidence>
<dbReference type="InterPro" id="IPR029057">
    <property type="entry name" value="PRTase-like"/>
</dbReference>
<dbReference type="Gene3D" id="3.40.50.2020">
    <property type="match status" value="1"/>
</dbReference>
<dbReference type="FunFam" id="3.40.50.2020:FF:000003">
    <property type="entry name" value="Uracil phosphoribosyltransferase"/>
    <property type="match status" value="1"/>
</dbReference>
<comment type="caution">
    <text evidence="19">The sequence shown here is derived from an EMBL/GenBank/DDBJ whole genome shotgun (WGS) entry which is preliminary data.</text>
</comment>
<comment type="cofactor">
    <cofactor evidence="17">
        <name>Mg(2+)</name>
        <dbReference type="ChEBI" id="CHEBI:18420"/>
    </cofactor>
    <text evidence="17">Binds 1 Mg(2+) ion per subunit. The magnesium is bound as Mg-PRPP.</text>
</comment>
<organism evidence="19 20">
    <name type="scientific">Aminivibrio pyruvatiphilus</name>
    <dbReference type="NCBI Taxonomy" id="1005740"/>
    <lineage>
        <taxon>Bacteria</taxon>
        <taxon>Thermotogati</taxon>
        <taxon>Synergistota</taxon>
        <taxon>Synergistia</taxon>
        <taxon>Synergistales</taxon>
        <taxon>Aminobacteriaceae</taxon>
        <taxon>Aminivibrio</taxon>
    </lineage>
</organism>
<dbReference type="AlphaFoldDB" id="A0A4R8M1M2"/>
<dbReference type="InterPro" id="IPR034332">
    <property type="entry name" value="Upp_B"/>
</dbReference>
<dbReference type="Pfam" id="PF14681">
    <property type="entry name" value="UPRTase"/>
    <property type="match status" value="1"/>
</dbReference>
<evidence type="ECO:0000256" key="14">
    <source>
        <dbReference type="ARBA" id="ARBA00056901"/>
    </source>
</evidence>
<feature type="domain" description="Phosphoribosyltransferase" evidence="18">
    <location>
        <begin position="164"/>
        <end position="365"/>
    </location>
</feature>
<evidence type="ECO:0000256" key="10">
    <source>
        <dbReference type="ARBA" id="ARBA00023134"/>
    </source>
</evidence>